<dbReference type="EMBL" id="ML122252">
    <property type="protein sequence ID" value="RPD65387.1"/>
    <property type="molecule type" value="Genomic_DNA"/>
</dbReference>
<sequence>MPPEPGRRVASWPETQHALSKTMCSHAPDNCPVFPRTVVSEPIGGRSLVVVASIRERGRLDCVISQVHILDEDSMGVRRSRRSRKVGATREKSMHGNREEQACLGGLPVQSSVQVQPSYFWQGAGGRRESDGGEENVAGRNSCEYKARLASVYASEQDHVAHAQRTADPCALAS</sequence>
<keyword evidence="2" id="KW-1185">Reference proteome</keyword>
<protein>
    <submittedName>
        <fullName evidence="1">Uncharacterized protein</fullName>
    </submittedName>
</protein>
<dbReference type="AlphaFoldDB" id="A0A5C2SQJ8"/>
<gene>
    <name evidence="1" type="ORF">L227DRAFT_209938</name>
</gene>
<organism evidence="1 2">
    <name type="scientific">Lentinus tigrinus ALCF2SS1-6</name>
    <dbReference type="NCBI Taxonomy" id="1328759"/>
    <lineage>
        <taxon>Eukaryota</taxon>
        <taxon>Fungi</taxon>
        <taxon>Dikarya</taxon>
        <taxon>Basidiomycota</taxon>
        <taxon>Agaricomycotina</taxon>
        <taxon>Agaricomycetes</taxon>
        <taxon>Polyporales</taxon>
        <taxon>Polyporaceae</taxon>
        <taxon>Lentinus</taxon>
    </lineage>
</organism>
<reference evidence="1" key="1">
    <citation type="journal article" date="2018" name="Genome Biol. Evol.">
        <title>Genomics and development of Lentinus tigrinus, a white-rot wood-decaying mushroom with dimorphic fruiting bodies.</title>
        <authorList>
            <person name="Wu B."/>
            <person name="Xu Z."/>
            <person name="Knudson A."/>
            <person name="Carlson A."/>
            <person name="Chen N."/>
            <person name="Kovaka S."/>
            <person name="LaButti K."/>
            <person name="Lipzen A."/>
            <person name="Pennachio C."/>
            <person name="Riley R."/>
            <person name="Schakwitz W."/>
            <person name="Umezawa K."/>
            <person name="Ohm R.A."/>
            <person name="Grigoriev I.V."/>
            <person name="Nagy L.G."/>
            <person name="Gibbons J."/>
            <person name="Hibbett D."/>
        </authorList>
    </citation>
    <scope>NUCLEOTIDE SEQUENCE [LARGE SCALE GENOMIC DNA]</scope>
    <source>
        <strain evidence="1">ALCF2SS1-6</strain>
    </source>
</reference>
<accession>A0A5C2SQJ8</accession>
<dbReference type="Proteomes" id="UP000313359">
    <property type="component" value="Unassembled WGS sequence"/>
</dbReference>
<proteinExistence type="predicted"/>
<evidence type="ECO:0000313" key="2">
    <source>
        <dbReference type="Proteomes" id="UP000313359"/>
    </source>
</evidence>
<name>A0A5C2SQJ8_9APHY</name>
<evidence type="ECO:0000313" key="1">
    <source>
        <dbReference type="EMBL" id="RPD65387.1"/>
    </source>
</evidence>